<evidence type="ECO:0000313" key="1">
    <source>
        <dbReference type="EMBL" id="KAL0127866.1"/>
    </source>
</evidence>
<reference evidence="1 2" key="1">
    <citation type="submission" date="2023-03" db="EMBL/GenBank/DDBJ databases">
        <title>High recombination rates correlate with genetic variation in Cardiocondyla obscurior ants.</title>
        <authorList>
            <person name="Errbii M."/>
        </authorList>
    </citation>
    <scope>NUCLEOTIDE SEQUENCE [LARGE SCALE GENOMIC DNA]</scope>
    <source>
        <strain evidence="1">Alpha-2009</strain>
        <tissue evidence="1">Whole body</tissue>
    </source>
</reference>
<protein>
    <submittedName>
        <fullName evidence="1">Uncharacterized protein</fullName>
    </submittedName>
</protein>
<keyword evidence="2" id="KW-1185">Reference proteome</keyword>
<proteinExistence type="predicted"/>
<comment type="caution">
    <text evidence="1">The sequence shown here is derived from an EMBL/GenBank/DDBJ whole genome shotgun (WGS) entry which is preliminary data.</text>
</comment>
<gene>
    <name evidence="1" type="ORF">PUN28_003246</name>
</gene>
<dbReference type="Proteomes" id="UP001430953">
    <property type="component" value="Unassembled WGS sequence"/>
</dbReference>
<name>A0AAW2GI21_9HYME</name>
<dbReference type="AlphaFoldDB" id="A0AAW2GI21"/>
<evidence type="ECO:0000313" key="2">
    <source>
        <dbReference type="Proteomes" id="UP001430953"/>
    </source>
</evidence>
<accession>A0AAW2GI21</accession>
<sequence length="101" mass="11469">MQCHCTVFKLNANRVIKDRSSAFRINPLCTHQEINNRDDYFTPCRGGTVFDPCRLRPILYPAAIKVVIKEQEKKGTREHLVRCIEEEGEPVISSSTGYSAA</sequence>
<dbReference type="EMBL" id="JADYXP020000003">
    <property type="protein sequence ID" value="KAL0127866.1"/>
    <property type="molecule type" value="Genomic_DNA"/>
</dbReference>
<organism evidence="1 2">
    <name type="scientific">Cardiocondyla obscurior</name>
    <dbReference type="NCBI Taxonomy" id="286306"/>
    <lineage>
        <taxon>Eukaryota</taxon>
        <taxon>Metazoa</taxon>
        <taxon>Ecdysozoa</taxon>
        <taxon>Arthropoda</taxon>
        <taxon>Hexapoda</taxon>
        <taxon>Insecta</taxon>
        <taxon>Pterygota</taxon>
        <taxon>Neoptera</taxon>
        <taxon>Endopterygota</taxon>
        <taxon>Hymenoptera</taxon>
        <taxon>Apocrita</taxon>
        <taxon>Aculeata</taxon>
        <taxon>Formicoidea</taxon>
        <taxon>Formicidae</taxon>
        <taxon>Myrmicinae</taxon>
        <taxon>Cardiocondyla</taxon>
    </lineage>
</organism>